<dbReference type="CDD" id="cd06423">
    <property type="entry name" value="CESA_like"/>
    <property type="match status" value="1"/>
</dbReference>
<gene>
    <name evidence="8" type="ORF">C8D97_11436</name>
</gene>
<dbReference type="PANTHER" id="PTHR43630">
    <property type="entry name" value="POLY-BETA-1,6-N-ACETYL-D-GLUCOSAMINE SYNTHASE"/>
    <property type="match status" value="1"/>
</dbReference>
<evidence type="ECO:0000313" key="8">
    <source>
        <dbReference type="EMBL" id="PWK45363.1"/>
    </source>
</evidence>
<keyword evidence="3 8" id="KW-0808">Transferase</keyword>
<dbReference type="Gene3D" id="3.90.550.10">
    <property type="entry name" value="Spore Coat Polysaccharide Biosynthesis Protein SpsA, Chain A"/>
    <property type="match status" value="1"/>
</dbReference>
<keyword evidence="5" id="KW-0472">Membrane</keyword>
<dbReference type="OrthoDB" id="276604at2"/>
<evidence type="ECO:0000256" key="1">
    <source>
        <dbReference type="ARBA" id="ARBA00006739"/>
    </source>
</evidence>
<dbReference type="Pfam" id="PF13632">
    <property type="entry name" value="Glyco_trans_2_3"/>
    <property type="match status" value="1"/>
</dbReference>
<comment type="caution">
    <text evidence="8">The sequence shown here is derived from an EMBL/GenBank/DDBJ whole genome shotgun (WGS) entry which is preliminary data.</text>
</comment>
<protein>
    <submittedName>
        <fullName evidence="8">Cellulose synthase/poly-beta-1,6-N-acetylglucosamine synthase-like glycosyltransferase</fullName>
    </submittedName>
</protein>
<feature type="domain" description="Glycosyltransferase 2-like" evidence="7">
    <location>
        <begin position="206"/>
        <end position="396"/>
    </location>
</feature>
<dbReference type="GO" id="GO:0016757">
    <property type="term" value="F:glycosyltransferase activity"/>
    <property type="evidence" value="ECO:0007669"/>
    <property type="project" value="UniProtKB-KW"/>
</dbReference>
<evidence type="ECO:0000256" key="2">
    <source>
        <dbReference type="ARBA" id="ARBA00022676"/>
    </source>
</evidence>
<dbReference type="InterPro" id="IPR001173">
    <property type="entry name" value="Glyco_trans_2-like"/>
</dbReference>
<keyword evidence="5" id="KW-0812">Transmembrane</keyword>
<evidence type="ECO:0000256" key="3">
    <source>
        <dbReference type="ARBA" id="ARBA00022679"/>
    </source>
</evidence>
<organism evidence="8 9">
    <name type="scientific">Pleionea mediterranea</name>
    <dbReference type="NCBI Taxonomy" id="523701"/>
    <lineage>
        <taxon>Bacteria</taxon>
        <taxon>Pseudomonadati</taxon>
        <taxon>Pseudomonadota</taxon>
        <taxon>Gammaproteobacteria</taxon>
        <taxon>Oceanospirillales</taxon>
        <taxon>Pleioneaceae</taxon>
        <taxon>Pleionea</taxon>
    </lineage>
</organism>
<accession>A0A316FC52</accession>
<dbReference type="EMBL" id="QGGU01000014">
    <property type="protein sequence ID" value="PWK45363.1"/>
    <property type="molecule type" value="Genomic_DNA"/>
</dbReference>
<feature type="compositionally biased region" description="Polar residues" evidence="4">
    <location>
        <begin position="153"/>
        <end position="172"/>
    </location>
</feature>
<name>A0A316FC52_9GAMM</name>
<reference evidence="8 9" key="1">
    <citation type="submission" date="2018-05" db="EMBL/GenBank/DDBJ databases">
        <title>Genomic Encyclopedia of Type Strains, Phase IV (KMG-IV): sequencing the most valuable type-strain genomes for metagenomic binning, comparative biology and taxonomic classification.</title>
        <authorList>
            <person name="Goeker M."/>
        </authorList>
    </citation>
    <scope>NUCLEOTIDE SEQUENCE [LARGE SCALE GENOMIC DNA]</scope>
    <source>
        <strain evidence="8 9">DSM 25350</strain>
    </source>
</reference>
<proteinExistence type="inferred from homology"/>
<evidence type="ECO:0000256" key="5">
    <source>
        <dbReference type="SAM" id="Phobius"/>
    </source>
</evidence>
<feature type="transmembrane region" description="Helical" evidence="5">
    <location>
        <begin position="45"/>
        <end position="71"/>
    </location>
</feature>
<keyword evidence="9" id="KW-1185">Reference proteome</keyword>
<keyword evidence="5" id="KW-1133">Transmembrane helix</keyword>
<dbReference type="RefSeq" id="WP_109764907.1">
    <property type="nucleotide sequence ID" value="NZ_QGGU01000014.1"/>
</dbReference>
<dbReference type="PANTHER" id="PTHR43630:SF1">
    <property type="entry name" value="POLY-BETA-1,6-N-ACETYL-D-GLUCOSAMINE SYNTHASE"/>
    <property type="match status" value="1"/>
</dbReference>
<keyword evidence="2" id="KW-0328">Glycosyltransferase</keyword>
<feature type="domain" description="Glycosyltransferase 2-like" evidence="6">
    <location>
        <begin position="88"/>
        <end position="142"/>
    </location>
</feature>
<dbReference type="Proteomes" id="UP000245790">
    <property type="component" value="Unassembled WGS sequence"/>
</dbReference>
<dbReference type="AlphaFoldDB" id="A0A316FC52"/>
<feature type="transmembrane region" description="Helical" evidence="5">
    <location>
        <begin position="371"/>
        <end position="397"/>
    </location>
</feature>
<feature type="transmembrane region" description="Helical" evidence="5">
    <location>
        <begin position="429"/>
        <end position="447"/>
    </location>
</feature>
<evidence type="ECO:0000256" key="4">
    <source>
        <dbReference type="SAM" id="MobiDB-lite"/>
    </source>
</evidence>
<feature type="transmembrane region" description="Helical" evidence="5">
    <location>
        <begin position="12"/>
        <end position="33"/>
    </location>
</feature>
<feature type="transmembrane region" description="Helical" evidence="5">
    <location>
        <begin position="403"/>
        <end position="422"/>
    </location>
</feature>
<dbReference type="InterPro" id="IPR029044">
    <property type="entry name" value="Nucleotide-diphossugar_trans"/>
</dbReference>
<sequence length="484" mass="54670">MKGSLRSILQCLFWAVALYSLSGVVIYLAVNYTYTVDDSMASVRLFIFCLLLPIAVKFLIQLLSSPLYGVVERVRRRGQTSADNPSVSVLIPAWNEEVGILKTLKSVVEANYQRLEVIVINDGSTDKTHQLLNNFIKQHNRSRSTELTKHSISKLSNSKGLNSHSKASVSRSLHSENKAVIKYLKLPNGGKAKAMNQGLAMASGEFIVTIDADSVMDPEAVTQLIKRFTDDKVAAVAGNVVVGNRRKPIELMQQLEYLYGFFFKRADSIFNSVYIIGGAAAAYRKQALLDVGGFDESIITEDIEMSTRLLRYGYKTRYATDAVIYTEGPSDWKALCKQRLRWKYGRVLTFIKHSSLFFSLHKSHSKYLTCLLLPLAVYAEFLLLMEGVLLTIFYGYTIITFDYVPLVFVILFLTSIIAMQIMSDPKAKFHLNLLLVAPVAWLIFYIVDIVEFQALFRSLKRLIKREQLQWQSWSRVGIASSSLQ</sequence>
<comment type="similarity">
    <text evidence="1">Belongs to the glycosyltransferase 2 family.</text>
</comment>
<evidence type="ECO:0000259" key="7">
    <source>
        <dbReference type="Pfam" id="PF13632"/>
    </source>
</evidence>
<dbReference type="Pfam" id="PF00535">
    <property type="entry name" value="Glycos_transf_2"/>
    <property type="match status" value="1"/>
</dbReference>
<evidence type="ECO:0000313" key="9">
    <source>
        <dbReference type="Proteomes" id="UP000245790"/>
    </source>
</evidence>
<dbReference type="SUPFAM" id="SSF53448">
    <property type="entry name" value="Nucleotide-diphospho-sugar transferases"/>
    <property type="match status" value="1"/>
</dbReference>
<feature type="region of interest" description="Disordered" evidence="4">
    <location>
        <begin position="142"/>
        <end position="173"/>
    </location>
</feature>
<evidence type="ECO:0000259" key="6">
    <source>
        <dbReference type="Pfam" id="PF00535"/>
    </source>
</evidence>